<dbReference type="PANTHER" id="PTHR11487">
    <property type="entry name" value="THIOESTERASE"/>
    <property type="match status" value="1"/>
</dbReference>
<name>A0A1V4CYK0_9ACTN</name>
<dbReference type="Pfam" id="PF00975">
    <property type="entry name" value="Thioesterase"/>
    <property type="match status" value="1"/>
</dbReference>
<dbReference type="InterPro" id="IPR029058">
    <property type="entry name" value="AB_hydrolase_fold"/>
</dbReference>
<dbReference type="PANTHER" id="PTHR11487:SF0">
    <property type="entry name" value="S-ACYL FATTY ACID SYNTHASE THIOESTERASE, MEDIUM CHAIN"/>
    <property type="match status" value="1"/>
</dbReference>
<reference evidence="3" key="1">
    <citation type="submission" date="2016-12" db="EMBL/GenBank/DDBJ databases">
        <title>Genome sequence of Streptomyces antioxidans MUSC 164.</title>
        <authorList>
            <person name="Lee L.-H."/>
            <person name="Ser H.-L."/>
        </authorList>
    </citation>
    <scope>NUCLEOTIDE SEQUENCE [LARGE SCALE GENOMIC DNA]</scope>
    <source>
        <strain evidence="3">MUSC 164</strain>
    </source>
</reference>
<proteinExistence type="inferred from homology"/>
<dbReference type="AlphaFoldDB" id="A0A1V4CYK0"/>
<dbReference type="Proteomes" id="UP000033615">
    <property type="component" value="Unassembled WGS sequence"/>
</dbReference>
<evidence type="ECO:0000313" key="3">
    <source>
        <dbReference type="EMBL" id="OPF73189.1"/>
    </source>
</evidence>
<dbReference type="EMBL" id="LAKD02000095">
    <property type="protein sequence ID" value="OPF73189.1"/>
    <property type="molecule type" value="Genomic_DNA"/>
</dbReference>
<feature type="domain" description="Thioesterase" evidence="2">
    <location>
        <begin position="20"/>
        <end position="242"/>
    </location>
</feature>
<dbReference type="SUPFAM" id="SSF53474">
    <property type="entry name" value="alpha/beta-Hydrolases"/>
    <property type="match status" value="1"/>
</dbReference>
<organism evidence="3 4">
    <name type="scientific">Streptomyces antioxidans</name>
    <dbReference type="NCBI Taxonomy" id="1507734"/>
    <lineage>
        <taxon>Bacteria</taxon>
        <taxon>Bacillati</taxon>
        <taxon>Actinomycetota</taxon>
        <taxon>Actinomycetes</taxon>
        <taxon>Kitasatosporales</taxon>
        <taxon>Streptomycetaceae</taxon>
        <taxon>Streptomyces</taxon>
    </lineage>
</organism>
<accession>A0A1V4CYK0</accession>
<keyword evidence="4" id="KW-1185">Reference proteome</keyword>
<comment type="similarity">
    <text evidence="1">Belongs to the thioesterase family.</text>
</comment>
<dbReference type="InterPro" id="IPR001031">
    <property type="entry name" value="Thioesterase"/>
</dbReference>
<comment type="caution">
    <text evidence="3">The sequence shown here is derived from an EMBL/GenBank/DDBJ whole genome shotgun (WGS) entry which is preliminary data.</text>
</comment>
<evidence type="ECO:0000313" key="4">
    <source>
        <dbReference type="Proteomes" id="UP000033615"/>
    </source>
</evidence>
<protein>
    <submittedName>
        <fullName evidence="3">Thioesterase</fullName>
    </submittedName>
</protein>
<evidence type="ECO:0000256" key="1">
    <source>
        <dbReference type="ARBA" id="ARBA00007169"/>
    </source>
</evidence>
<dbReference type="InterPro" id="IPR012223">
    <property type="entry name" value="TEII"/>
</dbReference>
<evidence type="ECO:0000259" key="2">
    <source>
        <dbReference type="Pfam" id="PF00975"/>
    </source>
</evidence>
<dbReference type="Gene3D" id="3.40.50.1820">
    <property type="entry name" value="alpha/beta hydrolase"/>
    <property type="match status" value="1"/>
</dbReference>
<gene>
    <name evidence="3" type="ORF">VT50_0228865</name>
</gene>
<sequence length="256" mass="27829">MAAKGCPPVTGHASNQALNLYCLPYAGCSARVYDVWQAGLPDSINVVPLELPGRGSRCTDPPLDTLPELLRDLTRGVNAEARAPYAVFGHSFGAIIAYELTRYVVSQGYPGPQSLIVSACRAPHLATPEEAIFDRSDEDFKRGLRKVGGTPEELLENDELMELYIPVIRADYTILDNYRRDPVQDVNCPILGLYGDADSDADKSAMSAWDAYTSGSFSLEPIKGDHFFLDDATEHVIQRVGAHLNDHVADSASTTG</sequence>
<dbReference type="GO" id="GO:0008610">
    <property type="term" value="P:lipid biosynthetic process"/>
    <property type="evidence" value="ECO:0007669"/>
    <property type="project" value="TreeGrafter"/>
</dbReference>